<protein>
    <submittedName>
        <fullName evidence="1">Uncharacterized protein</fullName>
    </submittedName>
</protein>
<organism evidence="1">
    <name type="scientific">Cacopsylla melanoneura</name>
    <dbReference type="NCBI Taxonomy" id="428564"/>
    <lineage>
        <taxon>Eukaryota</taxon>
        <taxon>Metazoa</taxon>
        <taxon>Ecdysozoa</taxon>
        <taxon>Arthropoda</taxon>
        <taxon>Hexapoda</taxon>
        <taxon>Insecta</taxon>
        <taxon>Pterygota</taxon>
        <taxon>Neoptera</taxon>
        <taxon>Paraneoptera</taxon>
        <taxon>Hemiptera</taxon>
        <taxon>Sternorrhyncha</taxon>
        <taxon>Psylloidea</taxon>
        <taxon>Psyllidae</taxon>
        <taxon>Psyllinae</taxon>
        <taxon>Cacopsylla</taxon>
    </lineage>
</organism>
<sequence length="101" mass="12129">MREIQTTNFQVGIQQRVKNCGFLDWSMGDYHVMRNYHVIGDYQVMGDYHVNFEWGKKIFAKPSISLFITKMKKSRLNKYKSYFLFSSYFVLRHIEYFGAFG</sequence>
<dbReference type="AlphaFoldDB" id="A0A8D8TYL5"/>
<name>A0A8D8TYL5_9HEMI</name>
<proteinExistence type="predicted"/>
<dbReference type="EMBL" id="HBUF01314813">
    <property type="protein sequence ID" value="CAG6693851.1"/>
    <property type="molecule type" value="Transcribed_RNA"/>
</dbReference>
<reference evidence="1" key="1">
    <citation type="submission" date="2021-05" db="EMBL/GenBank/DDBJ databases">
        <authorList>
            <person name="Alioto T."/>
            <person name="Alioto T."/>
            <person name="Gomez Garrido J."/>
        </authorList>
    </citation>
    <scope>NUCLEOTIDE SEQUENCE</scope>
</reference>
<accession>A0A8D8TYL5</accession>
<evidence type="ECO:0000313" key="1">
    <source>
        <dbReference type="EMBL" id="CAG6693851.1"/>
    </source>
</evidence>